<proteinExistence type="predicted"/>
<comment type="caution">
    <text evidence="1">The sequence shown here is derived from an EMBL/GenBank/DDBJ whole genome shotgun (WGS) entry which is preliminary data.</text>
</comment>
<accession>A0A3R8U1V0</accession>
<gene>
    <name evidence="1" type="ORF">EIP75_18175</name>
</gene>
<protein>
    <submittedName>
        <fullName evidence="1">Uncharacterized protein</fullName>
    </submittedName>
</protein>
<reference evidence="1 2" key="1">
    <citation type="submission" date="2018-12" db="EMBL/GenBank/DDBJ databases">
        <title>The whole draft genome of Aquabacterium sp. SJQ9.</title>
        <authorList>
            <person name="Sun L."/>
            <person name="Gao X."/>
            <person name="Chen W."/>
            <person name="Huang K."/>
        </authorList>
    </citation>
    <scope>NUCLEOTIDE SEQUENCE [LARGE SCALE GENOMIC DNA]</scope>
    <source>
        <strain evidence="1 2">SJQ9</strain>
    </source>
</reference>
<name>A0A3R8U1V0_9BURK</name>
<dbReference type="EMBL" id="RSED01000017">
    <property type="protein sequence ID" value="RRS02887.1"/>
    <property type="molecule type" value="Genomic_DNA"/>
</dbReference>
<dbReference type="RefSeq" id="WP_125244704.1">
    <property type="nucleotide sequence ID" value="NZ_RSED01000017.1"/>
</dbReference>
<organism evidence="1 2">
    <name type="scientific">Aquabacterium soli</name>
    <dbReference type="NCBI Taxonomy" id="2493092"/>
    <lineage>
        <taxon>Bacteria</taxon>
        <taxon>Pseudomonadati</taxon>
        <taxon>Pseudomonadota</taxon>
        <taxon>Betaproteobacteria</taxon>
        <taxon>Burkholderiales</taxon>
        <taxon>Aquabacterium</taxon>
    </lineage>
</organism>
<keyword evidence="2" id="KW-1185">Reference proteome</keyword>
<dbReference type="Proteomes" id="UP000269265">
    <property type="component" value="Unassembled WGS sequence"/>
</dbReference>
<dbReference type="AlphaFoldDB" id="A0A3R8U1V0"/>
<evidence type="ECO:0000313" key="2">
    <source>
        <dbReference type="Proteomes" id="UP000269265"/>
    </source>
</evidence>
<sequence>MKEILGFRTDLAQLLLIALPLASVHHARAATDRYYVGEFGGSLYLPWTLDGSIVVTPGASGATAHFTGPRGGGLIRTSELAIAAKSFDFLVDGSFSYAPAIVTDNQIHQAFTSDVSFSMQLLDTPWAPSDQLLSGVIVGGSITGQLGSTTNIQISLEIENLTSSVIALATDTTTITWTGYSLKALSTTCFTVGGQCAFSDTYLGSLSLGSLTWSLPSSALASAIPEPQIAWTFGLGLALLAIRKICAQ</sequence>
<evidence type="ECO:0000313" key="1">
    <source>
        <dbReference type="EMBL" id="RRS02887.1"/>
    </source>
</evidence>